<gene>
    <name evidence="1" type="ORF">MNBD_GAMMA06-1137</name>
</gene>
<accession>A0A3B0XA64</accession>
<organism evidence="1">
    <name type="scientific">hydrothermal vent metagenome</name>
    <dbReference type="NCBI Taxonomy" id="652676"/>
    <lineage>
        <taxon>unclassified sequences</taxon>
        <taxon>metagenomes</taxon>
        <taxon>ecological metagenomes</taxon>
    </lineage>
</organism>
<sequence length="90" mass="10225">MLNNITSFPAPIHEGKVSLWHLSNVLAWFKKEKNHVIDNQLIDIAKANMQLNFVKEVSNLEPALQSKIIAGSKNKKSNSYQEGCLLSDWF</sequence>
<dbReference type="AlphaFoldDB" id="A0A3B0XA64"/>
<protein>
    <submittedName>
        <fullName evidence="1">Uncharacterized protein</fullName>
    </submittedName>
</protein>
<evidence type="ECO:0000313" key="1">
    <source>
        <dbReference type="EMBL" id="VAW52854.1"/>
    </source>
</evidence>
<reference evidence="1" key="1">
    <citation type="submission" date="2018-06" db="EMBL/GenBank/DDBJ databases">
        <authorList>
            <person name="Zhirakovskaya E."/>
        </authorList>
    </citation>
    <scope>NUCLEOTIDE SEQUENCE</scope>
</reference>
<name>A0A3B0XA64_9ZZZZ</name>
<dbReference type="EMBL" id="UOFD01000052">
    <property type="protein sequence ID" value="VAW52854.1"/>
    <property type="molecule type" value="Genomic_DNA"/>
</dbReference>
<proteinExistence type="predicted"/>